<evidence type="ECO:0000313" key="2">
    <source>
        <dbReference type="EMBL" id="KKL17503.1"/>
    </source>
</evidence>
<name>A0A0F9E057_9ZZZZ</name>
<sequence length="175" mass="20228">MVLVDSREPHRIATWFRKKGWTVEHAKFGNAGDIADDKQTIIFERKHRTDVIASIHDGRLISQCGRIYQICENTGCLGYLAISGDLVESIEAYGKIIARAVRKQGKRLPRGWRPNINGKQILKVISMIPWRYDINVIWLATEEEILEVIHYMLQEVTISDPFKEPRRRGSSKKEK</sequence>
<evidence type="ECO:0000259" key="1">
    <source>
        <dbReference type="Pfam" id="PF02732"/>
    </source>
</evidence>
<proteinExistence type="predicted"/>
<feature type="non-terminal residue" evidence="2">
    <location>
        <position position="175"/>
    </location>
</feature>
<dbReference type="InterPro" id="IPR011335">
    <property type="entry name" value="Restrct_endonuc-II-like"/>
</dbReference>
<organism evidence="2">
    <name type="scientific">marine sediment metagenome</name>
    <dbReference type="NCBI Taxonomy" id="412755"/>
    <lineage>
        <taxon>unclassified sequences</taxon>
        <taxon>metagenomes</taxon>
        <taxon>ecological metagenomes</taxon>
    </lineage>
</organism>
<gene>
    <name evidence="2" type="ORF">LCGC14_2484950</name>
</gene>
<accession>A0A0F9E057</accession>
<dbReference type="InterPro" id="IPR006166">
    <property type="entry name" value="ERCC4_domain"/>
</dbReference>
<dbReference type="EMBL" id="LAZR01039235">
    <property type="protein sequence ID" value="KKL17503.1"/>
    <property type="molecule type" value="Genomic_DNA"/>
</dbReference>
<dbReference type="SUPFAM" id="SSF52980">
    <property type="entry name" value="Restriction endonuclease-like"/>
    <property type="match status" value="1"/>
</dbReference>
<comment type="caution">
    <text evidence="2">The sequence shown here is derived from an EMBL/GenBank/DDBJ whole genome shotgun (WGS) entry which is preliminary data.</text>
</comment>
<protein>
    <recommendedName>
        <fullName evidence="1">ERCC4 domain-containing protein</fullName>
    </recommendedName>
</protein>
<dbReference type="AlphaFoldDB" id="A0A0F9E057"/>
<dbReference type="Gene3D" id="3.40.50.10130">
    <property type="match status" value="1"/>
</dbReference>
<dbReference type="GO" id="GO:0006259">
    <property type="term" value="P:DNA metabolic process"/>
    <property type="evidence" value="ECO:0007669"/>
    <property type="project" value="UniProtKB-ARBA"/>
</dbReference>
<feature type="domain" description="ERCC4" evidence="1">
    <location>
        <begin position="32"/>
        <end position="152"/>
    </location>
</feature>
<dbReference type="GO" id="GO:0004518">
    <property type="term" value="F:nuclease activity"/>
    <property type="evidence" value="ECO:0007669"/>
    <property type="project" value="InterPro"/>
</dbReference>
<dbReference type="GO" id="GO:0003677">
    <property type="term" value="F:DNA binding"/>
    <property type="evidence" value="ECO:0007669"/>
    <property type="project" value="InterPro"/>
</dbReference>
<reference evidence="2" key="1">
    <citation type="journal article" date="2015" name="Nature">
        <title>Complex archaea that bridge the gap between prokaryotes and eukaryotes.</title>
        <authorList>
            <person name="Spang A."/>
            <person name="Saw J.H."/>
            <person name="Jorgensen S.L."/>
            <person name="Zaremba-Niedzwiedzka K."/>
            <person name="Martijn J."/>
            <person name="Lind A.E."/>
            <person name="van Eijk R."/>
            <person name="Schleper C."/>
            <person name="Guy L."/>
            <person name="Ettema T.J."/>
        </authorList>
    </citation>
    <scope>NUCLEOTIDE SEQUENCE</scope>
</reference>
<dbReference type="Pfam" id="PF02732">
    <property type="entry name" value="ERCC4"/>
    <property type="match status" value="1"/>
</dbReference>